<feature type="domain" description="NYN" evidence="1">
    <location>
        <begin position="65"/>
        <end position="138"/>
    </location>
</feature>
<dbReference type="EMBL" id="AMEM01000016">
    <property type="protein sequence ID" value="EKX90836.1"/>
    <property type="molecule type" value="Genomic_DNA"/>
</dbReference>
<reference evidence="2 3" key="1">
    <citation type="submission" date="2012-05" db="EMBL/GenBank/DDBJ databases">
        <authorList>
            <person name="Weinstock G."/>
            <person name="Sodergren E."/>
            <person name="Lobos E.A."/>
            <person name="Fulton L."/>
            <person name="Fulton R."/>
            <person name="Courtney L."/>
            <person name="Fronick C."/>
            <person name="O'Laughlin M."/>
            <person name="Godfrey J."/>
            <person name="Wilson R.M."/>
            <person name="Miner T."/>
            <person name="Farmer C."/>
            <person name="Delehaunty K."/>
            <person name="Cordes M."/>
            <person name="Minx P."/>
            <person name="Tomlinson C."/>
            <person name="Chen J."/>
            <person name="Wollam A."/>
            <person name="Pepin K.H."/>
            <person name="Bhonagiri V."/>
            <person name="Zhang X."/>
            <person name="Suruliraj S."/>
            <person name="Warren W."/>
            <person name="Mitreva M."/>
            <person name="Mardis E.R."/>
            <person name="Wilson R.K."/>
        </authorList>
    </citation>
    <scope>NUCLEOTIDE SEQUENCE [LARGE SCALE GENOMIC DNA]</scope>
    <source>
        <strain evidence="2 3">F0235</strain>
    </source>
</reference>
<dbReference type="InterPro" id="IPR021139">
    <property type="entry name" value="NYN"/>
</dbReference>
<evidence type="ECO:0000313" key="2">
    <source>
        <dbReference type="EMBL" id="EKX90836.1"/>
    </source>
</evidence>
<dbReference type="RefSeq" id="WP_006063141.1">
    <property type="nucleotide sequence ID" value="NZ_KB290830.1"/>
</dbReference>
<dbReference type="GO" id="GO:0004540">
    <property type="term" value="F:RNA nuclease activity"/>
    <property type="evidence" value="ECO:0007669"/>
    <property type="project" value="InterPro"/>
</dbReference>
<dbReference type="HOGENOM" id="CLU_114927_0_0_11"/>
<name>L1MIV6_9CORY</name>
<dbReference type="Gene3D" id="3.40.50.1010">
    <property type="entry name" value="5'-nuclease"/>
    <property type="match status" value="1"/>
</dbReference>
<protein>
    <recommendedName>
        <fullName evidence="1">NYN domain-containing protein</fullName>
    </recommendedName>
</protein>
<dbReference type="Pfam" id="PF01936">
    <property type="entry name" value="NYN"/>
    <property type="match status" value="1"/>
</dbReference>
<sequence>MTPRRLILIDVENFNGAPVATPTQARWCRRVLDNWIQPSPGDIIVLAADVNTVTNVYAGWPTHRILPGYGENGADHRLLDVMDEDLPRRFSEMILVSGDRIFAEKVSQLAGQGLPTTVYSHTETLSKRLKFAATNVITSITTADLPIRRSM</sequence>
<keyword evidence="3" id="KW-1185">Reference proteome</keyword>
<proteinExistence type="predicted"/>
<dbReference type="PATRIC" id="fig|1035195.3.peg.803"/>
<evidence type="ECO:0000259" key="1">
    <source>
        <dbReference type="Pfam" id="PF01936"/>
    </source>
</evidence>
<accession>L1MIV6</accession>
<dbReference type="eggNOG" id="ENOG5031Q59">
    <property type="taxonomic scope" value="Bacteria"/>
</dbReference>
<comment type="caution">
    <text evidence="2">The sequence shown here is derived from an EMBL/GenBank/DDBJ whole genome shotgun (WGS) entry which is preliminary data.</text>
</comment>
<dbReference type="AlphaFoldDB" id="L1MIV6"/>
<gene>
    <name evidence="2" type="ORF">HMPREF9997_00900</name>
</gene>
<dbReference type="Proteomes" id="UP000010445">
    <property type="component" value="Unassembled WGS sequence"/>
</dbReference>
<evidence type="ECO:0000313" key="3">
    <source>
        <dbReference type="Proteomes" id="UP000010445"/>
    </source>
</evidence>
<organism evidence="2 3">
    <name type="scientific">Corynebacterium durum F0235</name>
    <dbReference type="NCBI Taxonomy" id="1035195"/>
    <lineage>
        <taxon>Bacteria</taxon>
        <taxon>Bacillati</taxon>
        <taxon>Actinomycetota</taxon>
        <taxon>Actinomycetes</taxon>
        <taxon>Mycobacteriales</taxon>
        <taxon>Corynebacteriaceae</taxon>
        <taxon>Corynebacterium</taxon>
    </lineage>
</organism>
<dbReference type="OrthoDB" id="5144756at2"/>